<keyword evidence="5 18" id="KW-0813">Transport</keyword>
<evidence type="ECO:0000256" key="11">
    <source>
        <dbReference type="ARBA" id="ARBA00022967"/>
    </source>
</evidence>
<evidence type="ECO:0000259" key="21">
    <source>
        <dbReference type="PROSITE" id="PS50999"/>
    </source>
</evidence>
<dbReference type="NCBIfam" id="TIGR02866">
    <property type="entry name" value="CoxB"/>
    <property type="match status" value="1"/>
</dbReference>
<comment type="cofactor">
    <cofactor evidence="18">
        <name>Cu cation</name>
        <dbReference type="ChEBI" id="CHEBI:23378"/>
    </cofactor>
    <text evidence="18">Binds a copper A center.</text>
</comment>
<keyword evidence="9 18" id="KW-0999">Mitochondrion inner membrane</keyword>
<evidence type="ECO:0000256" key="1">
    <source>
        <dbReference type="ARBA" id="ARBA00004448"/>
    </source>
</evidence>
<feature type="domain" description="Cytochrome oxidase subunit II transmembrane region profile" evidence="21">
    <location>
        <begin position="1"/>
        <end position="91"/>
    </location>
</feature>
<dbReference type="InterPro" id="IPR011759">
    <property type="entry name" value="Cyt_c_oxidase_su2_TM_dom"/>
</dbReference>
<keyword evidence="6 18" id="KW-0679">Respiratory chain</keyword>
<dbReference type="PROSITE" id="PS50857">
    <property type="entry name" value="COX2_CUA"/>
    <property type="match status" value="1"/>
</dbReference>
<keyword evidence="11" id="KW-1278">Translocase</keyword>
<comment type="subunit">
    <text evidence="3">Component of the cytochrome c oxidase (complex IV, CIV), a multisubunit enzyme composed of a catalytic core of 3 subunits and several supernumerary subunits. The complex exists as a monomer or a dimer and forms supercomplexes (SCs) in the inner mitochondrial membrane with ubiquinol-cytochrome c oxidoreductase (cytochrome b-c1 complex, complex III, CIII).</text>
</comment>
<evidence type="ECO:0000256" key="13">
    <source>
        <dbReference type="ARBA" id="ARBA00022989"/>
    </source>
</evidence>
<feature type="transmembrane region" description="Helical" evidence="19">
    <location>
        <begin position="26"/>
        <end position="48"/>
    </location>
</feature>
<evidence type="ECO:0000256" key="18">
    <source>
        <dbReference type="RuleBase" id="RU000457"/>
    </source>
</evidence>
<dbReference type="CDD" id="cd13912">
    <property type="entry name" value="CcO_II_C"/>
    <property type="match status" value="1"/>
</dbReference>
<accession>A0AAU7YR17</accession>
<evidence type="ECO:0000256" key="10">
    <source>
        <dbReference type="ARBA" id="ARBA00022842"/>
    </source>
</evidence>
<evidence type="ECO:0000256" key="4">
    <source>
        <dbReference type="ARBA" id="ARBA00015946"/>
    </source>
</evidence>
<keyword evidence="8 18" id="KW-0479">Metal-binding</keyword>
<sequence length="221" mass="25128">MSYWSQINLQDSCSPMMNYITSVHDWIMVVVLVVVSIVFYLLLSLFFMKGWNRFLVSAEMLEFIWAGLPAISLGVLAIPSLHCLYLMEESSSPIMSLKAIGHQWYWSYEYSDWSDVSFDSYMNSELPLFRLLDTTNSLSIPFGCEIRVLVTSTDVIHSWTVPSLGVKSDAIPGRLNQLVLYSSKVGYFYGQCSEMCGANHSFMPISLEVLPKDVYFSLLSK</sequence>
<dbReference type="EMBL" id="PP624344">
    <property type="protein sequence ID" value="XCA88829.1"/>
    <property type="molecule type" value="Genomic_DNA"/>
</dbReference>
<dbReference type="GO" id="GO:0005743">
    <property type="term" value="C:mitochondrial inner membrane"/>
    <property type="evidence" value="ECO:0007669"/>
    <property type="project" value="UniProtKB-SubCell"/>
</dbReference>
<protein>
    <recommendedName>
        <fullName evidence="4 18">Cytochrome c oxidase subunit 2</fullName>
    </recommendedName>
</protein>
<dbReference type="AlphaFoldDB" id="A0AAU7YR17"/>
<dbReference type="GO" id="GO:0004129">
    <property type="term" value="F:cytochrome-c oxidase activity"/>
    <property type="evidence" value="ECO:0007669"/>
    <property type="project" value="UniProtKB-EC"/>
</dbReference>
<evidence type="ECO:0000313" key="22">
    <source>
        <dbReference type="EMBL" id="XCA88829.1"/>
    </source>
</evidence>
<evidence type="ECO:0000256" key="3">
    <source>
        <dbReference type="ARBA" id="ARBA00011164"/>
    </source>
</evidence>
<evidence type="ECO:0000256" key="15">
    <source>
        <dbReference type="ARBA" id="ARBA00023128"/>
    </source>
</evidence>
<dbReference type="InterPro" id="IPR036257">
    <property type="entry name" value="Cyt_c_oxidase_su2_TM_sf"/>
</dbReference>
<proteinExistence type="inferred from homology"/>
<keyword evidence="7 18" id="KW-0812">Transmembrane</keyword>
<evidence type="ECO:0000256" key="16">
    <source>
        <dbReference type="ARBA" id="ARBA00023136"/>
    </source>
</evidence>
<dbReference type="Gene3D" id="1.10.287.90">
    <property type="match status" value="1"/>
</dbReference>
<comment type="subcellular location">
    <subcellularLocation>
        <location evidence="1 18">Mitochondrion inner membrane</location>
        <topology evidence="1 18">Multi-pass membrane protein</topology>
    </subcellularLocation>
</comment>
<dbReference type="InterPro" id="IPR001505">
    <property type="entry name" value="Copper_CuA"/>
</dbReference>
<keyword evidence="14 18" id="KW-0186">Copper</keyword>
<dbReference type="GO" id="GO:0005507">
    <property type="term" value="F:copper ion binding"/>
    <property type="evidence" value="ECO:0007669"/>
    <property type="project" value="InterPro"/>
</dbReference>
<dbReference type="Gene3D" id="2.60.40.420">
    <property type="entry name" value="Cupredoxins - blue copper proteins"/>
    <property type="match status" value="1"/>
</dbReference>
<comment type="function">
    <text evidence="18">Component of the cytochrome c oxidase, the last enzyme in the mitochondrial electron transport chain which drives oxidative phosphorylation. The respiratory chain contains 3 multisubunit complexes succinate dehydrogenase (complex II, CII), ubiquinol-cytochrome c oxidoreductase (cytochrome b-c1 complex, complex III, CIII) and cytochrome c oxidase (complex IV, CIV), that cooperate to transfer electrons derived from NADH and succinate to molecular oxygen, creating an electrochemical gradient over the inner membrane that drives transmembrane transport and the ATP synthase. Cytochrome c oxidase is the component of the respiratory chain that catalyzes the reduction of oxygen to water. Electrons originating from reduced cytochrome c in the intermembrane space (IMS) are transferred via the dinuclear copper A center (CU(A)) of subunit 2 and heme A of subunit 1 to the active site in subunit 1, a binuclear center (BNC) formed by heme A3 and copper B (CU(B)). The BNC reduces molecular oxygen to 2 water molecules using 4 electrons from cytochrome c in the IMS and 4 protons from the mitochondrial matrix.</text>
</comment>
<keyword evidence="13 19" id="KW-1133">Transmembrane helix</keyword>
<gene>
    <name evidence="22" type="primary">COX2</name>
</gene>
<feature type="transmembrane region" description="Helical" evidence="19">
    <location>
        <begin position="60"/>
        <end position="87"/>
    </location>
</feature>
<evidence type="ECO:0000256" key="2">
    <source>
        <dbReference type="ARBA" id="ARBA00007866"/>
    </source>
</evidence>
<evidence type="ECO:0000256" key="6">
    <source>
        <dbReference type="ARBA" id="ARBA00022660"/>
    </source>
</evidence>
<dbReference type="PANTHER" id="PTHR22888:SF9">
    <property type="entry name" value="CYTOCHROME C OXIDASE SUBUNIT 2"/>
    <property type="match status" value="1"/>
</dbReference>
<dbReference type="SUPFAM" id="SSF49503">
    <property type="entry name" value="Cupredoxins"/>
    <property type="match status" value="1"/>
</dbReference>
<dbReference type="GO" id="GO:0016491">
    <property type="term" value="F:oxidoreductase activity"/>
    <property type="evidence" value="ECO:0007669"/>
    <property type="project" value="InterPro"/>
</dbReference>
<comment type="similarity">
    <text evidence="2 18">Belongs to the cytochrome c oxidase subunit 2 family.</text>
</comment>
<evidence type="ECO:0000256" key="7">
    <source>
        <dbReference type="ARBA" id="ARBA00022692"/>
    </source>
</evidence>
<dbReference type="SUPFAM" id="SSF81464">
    <property type="entry name" value="Cytochrome c oxidase subunit II-like, transmembrane region"/>
    <property type="match status" value="1"/>
</dbReference>
<dbReference type="InterPro" id="IPR002429">
    <property type="entry name" value="CcO_II-like_C"/>
</dbReference>
<dbReference type="InterPro" id="IPR045187">
    <property type="entry name" value="CcO_II"/>
</dbReference>
<keyword evidence="16 18" id="KW-0472">Membrane</keyword>
<keyword evidence="15 18" id="KW-0496">Mitochondrion</keyword>
<dbReference type="GO" id="GO:0042773">
    <property type="term" value="P:ATP synthesis coupled electron transport"/>
    <property type="evidence" value="ECO:0007669"/>
    <property type="project" value="TreeGrafter"/>
</dbReference>
<dbReference type="PROSITE" id="PS50999">
    <property type="entry name" value="COX2_TM"/>
    <property type="match status" value="1"/>
</dbReference>
<dbReference type="PANTHER" id="PTHR22888">
    <property type="entry name" value="CYTOCHROME C OXIDASE, SUBUNIT II"/>
    <property type="match status" value="1"/>
</dbReference>
<evidence type="ECO:0000256" key="5">
    <source>
        <dbReference type="ARBA" id="ARBA00022448"/>
    </source>
</evidence>
<reference evidence="22" key="1">
    <citation type="submission" date="2024-03" db="EMBL/GenBank/DDBJ databases">
        <authorList>
            <person name="Li R."/>
            <person name="Liu Gh."/>
        </authorList>
    </citation>
    <scope>NUCLEOTIDE SEQUENCE</scope>
</reference>
<dbReference type="Pfam" id="PF02790">
    <property type="entry name" value="COX2_TM"/>
    <property type="match status" value="1"/>
</dbReference>
<evidence type="ECO:0000256" key="8">
    <source>
        <dbReference type="ARBA" id="ARBA00022723"/>
    </source>
</evidence>
<keyword evidence="10" id="KW-0460">Magnesium</keyword>
<feature type="domain" description="Cytochrome oxidase subunit II copper A binding" evidence="20">
    <location>
        <begin position="92"/>
        <end position="221"/>
    </location>
</feature>
<dbReference type="PROSITE" id="PS00078">
    <property type="entry name" value="COX2"/>
    <property type="match status" value="1"/>
</dbReference>
<evidence type="ECO:0000256" key="12">
    <source>
        <dbReference type="ARBA" id="ARBA00022982"/>
    </source>
</evidence>
<keyword evidence="12 18" id="KW-0249">Electron transport</keyword>
<geneLocation type="mitochondrion" evidence="22"/>
<comment type="catalytic activity">
    <reaction evidence="17">
        <text>4 Fe(II)-[cytochrome c] + O2 + 8 H(+)(in) = 4 Fe(III)-[cytochrome c] + 2 H2O + 4 H(+)(out)</text>
        <dbReference type="Rhea" id="RHEA:11436"/>
        <dbReference type="Rhea" id="RHEA-COMP:10350"/>
        <dbReference type="Rhea" id="RHEA-COMP:14399"/>
        <dbReference type="ChEBI" id="CHEBI:15377"/>
        <dbReference type="ChEBI" id="CHEBI:15378"/>
        <dbReference type="ChEBI" id="CHEBI:15379"/>
        <dbReference type="ChEBI" id="CHEBI:29033"/>
        <dbReference type="ChEBI" id="CHEBI:29034"/>
        <dbReference type="EC" id="7.1.1.9"/>
    </reaction>
    <physiologicalReaction direction="left-to-right" evidence="17">
        <dbReference type="Rhea" id="RHEA:11437"/>
    </physiologicalReaction>
</comment>
<evidence type="ECO:0000256" key="14">
    <source>
        <dbReference type="ARBA" id="ARBA00023008"/>
    </source>
</evidence>
<dbReference type="PRINTS" id="PR01166">
    <property type="entry name" value="CYCOXIDASEII"/>
</dbReference>
<dbReference type="InterPro" id="IPR008972">
    <property type="entry name" value="Cupredoxin"/>
</dbReference>
<organism evidence="22">
    <name type="scientific">Haematopinus quadripertusus</name>
    <dbReference type="NCBI Taxonomy" id="1453187"/>
    <lineage>
        <taxon>Eukaryota</taxon>
        <taxon>Metazoa</taxon>
        <taxon>Ecdysozoa</taxon>
        <taxon>Arthropoda</taxon>
        <taxon>Hexapoda</taxon>
        <taxon>Insecta</taxon>
        <taxon>Pterygota</taxon>
        <taxon>Neoptera</taxon>
        <taxon>Paraneoptera</taxon>
        <taxon>Psocodea</taxon>
        <taxon>Troctomorpha</taxon>
        <taxon>Phthiraptera</taxon>
        <taxon>Anoplura</taxon>
        <taxon>Haematopinidae</taxon>
        <taxon>Haematopinus</taxon>
    </lineage>
</organism>
<name>A0AAU7YR17_9NEOP</name>
<dbReference type="Pfam" id="PF00116">
    <property type="entry name" value="COX2"/>
    <property type="match status" value="1"/>
</dbReference>
<dbReference type="InterPro" id="IPR034210">
    <property type="entry name" value="CcO_II_C"/>
</dbReference>
<dbReference type="InterPro" id="IPR014222">
    <property type="entry name" value="Cyt_c_oxidase_su2"/>
</dbReference>
<evidence type="ECO:0000259" key="20">
    <source>
        <dbReference type="PROSITE" id="PS50857"/>
    </source>
</evidence>
<evidence type="ECO:0000256" key="17">
    <source>
        <dbReference type="ARBA" id="ARBA00049512"/>
    </source>
</evidence>
<evidence type="ECO:0000256" key="19">
    <source>
        <dbReference type="SAM" id="Phobius"/>
    </source>
</evidence>
<evidence type="ECO:0000256" key="9">
    <source>
        <dbReference type="ARBA" id="ARBA00022792"/>
    </source>
</evidence>